<dbReference type="Pfam" id="PF02690">
    <property type="entry name" value="Na_Pi_cotrans"/>
    <property type="match status" value="1"/>
</dbReference>
<dbReference type="GO" id="GO:0044341">
    <property type="term" value="P:sodium-dependent phosphate transport"/>
    <property type="evidence" value="ECO:0007669"/>
    <property type="project" value="InterPro"/>
</dbReference>
<feature type="transmembrane region" description="Helical" evidence="6">
    <location>
        <begin position="225"/>
        <end position="244"/>
    </location>
</feature>
<dbReference type="InterPro" id="IPR003841">
    <property type="entry name" value="Na/Pi_transpt"/>
</dbReference>
<dbReference type="GO" id="GO:0005436">
    <property type="term" value="F:sodium:phosphate symporter activity"/>
    <property type="evidence" value="ECO:0007669"/>
    <property type="project" value="InterPro"/>
</dbReference>
<dbReference type="NCBIfam" id="NF037997">
    <property type="entry name" value="Na_Pi_symport"/>
    <property type="match status" value="1"/>
</dbReference>
<proteinExistence type="predicted"/>
<evidence type="ECO:0000313" key="7">
    <source>
        <dbReference type="EMBL" id="RAV21790.1"/>
    </source>
</evidence>
<feature type="transmembrane region" description="Helical" evidence="6">
    <location>
        <begin position="109"/>
        <end position="131"/>
    </location>
</feature>
<dbReference type="AlphaFoldDB" id="A0A329MQK6"/>
<evidence type="ECO:0000256" key="6">
    <source>
        <dbReference type="SAM" id="Phobius"/>
    </source>
</evidence>
<evidence type="ECO:0000256" key="1">
    <source>
        <dbReference type="ARBA" id="ARBA00004651"/>
    </source>
</evidence>
<dbReference type="EMBL" id="QMFB01000003">
    <property type="protein sequence ID" value="RAV21790.1"/>
    <property type="molecule type" value="Genomic_DNA"/>
</dbReference>
<feature type="transmembrane region" description="Helical" evidence="6">
    <location>
        <begin position="188"/>
        <end position="213"/>
    </location>
</feature>
<dbReference type="RefSeq" id="WP_113030102.1">
    <property type="nucleotide sequence ID" value="NZ_QMFB01000003.1"/>
</dbReference>
<keyword evidence="3 6" id="KW-0812">Transmembrane</keyword>
<reference evidence="7 8" key="1">
    <citation type="journal article" date="2009" name="Int. J. Syst. Evol. Microbiol.">
        <title>Paenibacillus contaminans sp. nov., isolated from a contaminated laboratory plate.</title>
        <authorList>
            <person name="Chou J.H."/>
            <person name="Lee J.H."/>
            <person name="Lin M.C."/>
            <person name="Chang P.S."/>
            <person name="Arun A.B."/>
            <person name="Young C.C."/>
            <person name="Chen W.M."/>
        </authorList>
    </citation>
    <scope>NUCLEOTIDE SEQUENCE [LARGE SCALE GENOMIC DNA]</scope>
    <source>
        <strain evidence="7 8">CKOBP-6</strain>
    </source>
</reference>
<dbReference type="OrthoDB" id="9763003at2"/>
<evidence type="ECO:0000313" key="8">
    <source>
        <dbReference type="Proteomes" id="UP000250369"/>
    </source>
</evidence>
<protein>
    <submittedName>
        <fullName evidence="7">Na/Pi cotransporter family protein</fullName>
    </submittedName>
</protein>
<evidence type="ECO:0000256" key="5">
    <source>
        <dbReference type="ARBA" id="ARBA00023136"/>
    </source>
</evidence>
<keyword evidence="8" id="KW-1185">Reference proteome</keyword>
<dbReference type="PANTHER" id="PTHR10010">
    <property type="entry name" value="SOLUTE CARRIER FAMILY 34 SODIUM PHOSPHATE , MEMBER 2-RELATED"/>
    <property type="match status" value="1"/>
</dbReference>
<feature type="transmembrane region" description="Helical" evidence="6">
    <location>
        <begin position="264"/>
        <end position="285"/>
    </location>
</feature>
<sequence>MFRSVIIPLLIGLAVFIAGMKVMELSLHALAGNRLQRLLERFTRTPARGMLTSTALTAALQSSSAVTVIAIGLVNAGFMSFPQSLGIILGTNIGTTLTTELLSLDIARYAVPLFAGSAAVWVLSALTAAIAKTNERTVNAARSFRHGAIALSGFACVLLGMETMQAVIPELRERGVFTWLVQQAQHNALWGIAAGAAIAALIHSSAVIIVMAMGLAASQTISPELGIAITIGANVGTCATALVASIGGSRAGTWVAWSHVTLNVAGAVLFYPFISVLAAFTALFASSPGEQVAHAQTLFNLIGSLIALPFCYLPIWSRLKST</sequence>
<keyword evidence="5 6" id="KW-0472">Membrane</keyword>
<feature type="transmembrane region" description="Helical" evidence="6">
    <location>
        <begin position="297"/>
        <end position="316"/>
    </location>
</feature>
<dbReference type="PANTHER" id="PTHR10010:SF46">
    <property type="entry name" value="SODIUM-DEPENDENT PHOSPHATE TRANSPORT PROTEIN 2B"/>
    <property type="match status" value="1"/>
</dbReference>
<keyword evidence="2" id="KW-1003">Cell membrane</keyword>
<keyword evidence="4 6" id="KW-1133">Transmembrane helix</keyword>
<comment type="caution">
    <text evidence="7">The sequence shown here is derived from an EMBL/GenBank/DDBJ whole genome shotgun (WGS) entry which is preliminary data.</text>
</comment>
<comment type="subcellular location">
    <subcellularLocation>
        <location evidence="1">Cell membrane</location>
        <topology evidence="1">Multi-pass membrane protein</topology>
    </subcellularLocation>
</comment>
<name>A0A329MQK6_9BACL</name>
<evidence type="ECO:0000256" key="3">
    <source>
        <dbReference type="ARBA" id="ARBA00022692"/>
    </source>
</evidence>
<dbReference type="Proteomes" id="UP000250369">
    <property type="component" value="Unassembled WGS sequence"/>
</dbReference>
<gene>
    <name evidence="7" type="ORF">DQG23_06950</name>
</gene>
<dbReference type="GO" id="GO:0005886">
    <property type="term" value="C:plasma membrane"/>
    <property type="evidence" value="ECO:0007669"/>
    <property type="project" value="UniProtKB-SubCell"/>
</dbReference>
<organism evidence="7 8">
    <name type="scientific">Paenibacillus contaminans</name>
    <dbReference type="NCBI Taxonomy" id="450362"/>
    <lineage>
        <taxon>Bacteria</taxon>
        <taxon>Bacillati</taxon>
        <taxon>Bacillota</taxon>
        <taxon>Bacilli</taxon>
        <taxon>Bacillales</taxon>
        <taxon>Paenibacillaceae</taxon>
        <taxon>Paenibacillus</taxon>
    </lineage>
</organism>
<feature type="transmembrane region" description="Helical" evidence="6">
    <location>
        <begin position="6"/>
        <end position="30"/>
    </location>
</feature>
<feature type="transmembrane region" description="Helical" evidence="6">
    <location>
        <begin position="143"/>
        <end position="168"/>
    </location>
</feature>
<evidence type="ECO:0000256" key="2">
    <source>
        <dbReference type="ARBA" id="ARBA00022475"/>
    </source>
</evidence>
<accession>A0A329MQK6</accession>
<evidence type="ECO:0000256" key="4">
    <source>
        <dbReference type="ARBA" id="ARBA00022989"/>
    </source>
</evidence>